<evidence type="ECO:0000313" key="4">
    <source>
        <dbReference type="Proteomes" id="UP000260351"/>
    </source>
</evidence>
<proteinExistence type="predicted"/>
<dbReference type="InterPro" id="IPR007372">
    <property type="entry name" value="Lipid/polyisoprenoid-bd_YceI"/>
</dbReference>
<dbReference type="Gene3D" id="2.40.128.110">
    <property type="entry name" value="Lipid/polyisoprenoid-binding, YceI-like"/>
    <property type="match status" value="1"/>
</dbReference>
<feature type="domain" description="Lipid/polyisoprenoid-binding YceI-like" evidence="2">
    <location>
        <begin position="23"/>
        <end position="188"/>
    </location>
</feature>
<evidence type="ECO:0000313" key="3">
    <source>
        <dbReference type="EMBL" id="RFF32599.1"/>
    </source>
</evidence>
<organism evidence="3 4">
    <name type="scientific">Wenzhouxiangella sediminis</name>
    <dbReference type="NCBI Taxonomy" id="1792836"/>
    <lineage>
        <taxon>Bacteria</taxon>
        <taxon>Pseudomonadati</taxon>
        <taxon>Pseudomonadota</taxon>
        <taxon>Gammaproteobacteria</taxon>
        <taxon>Chromatiales</taxon>
        <taxon>Wenzhouxiangellaceae</taxon>
        <taxon>Wenzhouxiangella</taxon>
    </lineage>
</organism>
<keyword evidence="4" id="KW-1185">Reference proteome</keyword>
<dbReference type="OrthoDB" id="9811006at2"/>
<dbReference type="Proteomes" id="UP000260351">
    <property type="component" value="Unassembled WGS sequence"/>
</dbReference>
<feature type="chain" id="PRO_5017733150" evidence="1">
    <location>
        <begin position="21"/>
        <end position="194"/>
    </location>
</feature>
<protein>
    <submittedName>
        <fullName evidence="3">YceI family protein</fullName>
    </submittedName>
</protein>
<keyword evidence="1" id="KW-0732">Signal</keyword>
<accession>A0A3E1KCH8</accession>
<evidence type="ECO:0000256" key="1">
    <source>
        <dbReference type="SAM" id="SignalP"/>
    </source>
</evidence>
<dbReference type="AlphaFoldDB" id="A0A3E1KCH8"/>
<dbReference type="SUPFAM" id="SSF101874">
    <property type="entry name" value="YceI-like"/>
    <property type="match status" value="1"/>
</dbReference>
<dbReference type="PANTHER" id="PTHR34406">
    <property type="entry name" value="PROTEIN YCEI"/>
    <property type="match status" value="1"/>
</dbReference>
<evidence type="ECO:0000259" key="2">
    <source>
        <dbReference type="SMART" id="SM00867"/>
    </source>
</evidence>
<sequence>MKSHLIAGLCALALTLPVKAAEQYEIDTGGMHAFVQFKISHLGYSWLYGRFNDFEGEFTFDPENPANSAVQATIQTASVDTNHERRDKHLRSDDFLDVENHPEATFVSTDFVPLGDDRYRLEGEFTLRGVTREVEIDVTQIGAGEDPWGGFRRGFQGRTELPLEAFGIDYDLGPAAEEVEIILSIEGVRQDEAE</sequence>
<dbReference type="InterPro" id="IPR036761">
    <property type="entry name" value="TTHA0802/YceI-like_sf"/>
</dbReference>
<dbReference type="NCBIfam" id="NF002994">
    <property type="entry name" value="PRK03757.1"/>
    <property type="match status" value="1"/>
</dbReference>
<reference evidence="3 4" key="1">
    <citation type="submission" date="2018-08" db="EMBL/GenBank/DDBJ databases">
        <title>Wenzhouxiangella salilacus sp. nov., a novel bacterium isolated from a saline lake in Xinjiang Province, China.</title>
        <authorList>
            <person name="Han S."/>
        </authorList>
    </citation>
    <scope>NUCLEOTIDE SEQUENCE [LARGE SCALE GENOMIC DNA]</scope>
    <source>
        <strain evidence="3 4">XDB06</strain>
    </source>
</reference>
<gene>
    <name evidence="3" type="ORF">DZC52_01260</name>
</gene>
<comment type="caution">
    <text evidence="3">The sequence shown here is derived from an EMBL/GenBank/DDBJ whole genome shotgun (WGS) entry which is preliminary data.</text>
</comment>
<dbReference type="Pfam" id="PF04264">
    <property type="entry name" value="YceI"/>
    <property type="match status" value="1"/>
</dbReference>
<dbReference type="EMBL" id="QUZK01000005">
    <property type="protein sequence ID" value="RFF32599.1"/>
    <property type="molecule type" value="Genomic_DNA"/>
</dbReference>
<dbReference type="SMART" id="SM00867">
    <property type="entry name" value="YceI"/>
    <property type="match status" value="1"/>
</dbReference>
<dbReference type="RefSeq" id="WP_116649306.1">
    <property type="nucleotide sequence ID" value="NZ_QUZK01000005.1"/>
</dbReference>
<feature type="signal peptide" evidence="1">
    <location>
        <begin position="1"/>
        <end position="20"/>
    </location>
</feature>
<dbReference type="PANTHER" id="PTHR34406:SF1">
    <property type="entry name" value="PROTEIN YCEI"/>
    <property type="match status" value="1"/>
</dbReference>
<name>A0A3E1KCH8_9GAMM</name>